<accession>A0A8S1Q2A5</accession>
<dbReference type="AlphaFoldDB" id="A0A8S1Q2A5"/>
<comment type="caution">
    <text evidence="1">The sequence shown here is derived from an EMBL/GenBank/DDBJ whole genome shotgun (WGS) entry which is preliminary data.</text>
</comment>
<dbReference type="Proteomes" id="UP000688137">
    <property type="component" value="Unassembled WGS sequence"/>
</dbReference>
<evidence type="ECO:0000313" key="1">
    <source>
        <dbReference type="EMBL" id="CAD8108983.1"/>
    </source>
</evidence>
<organism evidence="1 2">
    <name type="scientific">Paramecium primaurelia</name>
    <dbReference type="NCBI Taxonomy" id="5886"/>
    <lineage>
        <taxon>Eukaryota</taxon>
        <taxon>Sar</taxon>
        <taxon>Alveolata</taxon>
        <taxon>Ciliophora</taxon>
        <taxon>Intramacronucleata</taxon>
        <taxon>Oligohymenophorea</taxon>
        <taxon>Peniculida</taxon>
        <taxon>Parameciidae</taxon>
        <taxon>Paramecium</taxon>
    </lineage>
</organism>
<dbReference type="EMBL" id="CAJJDM010000143">
    <property type="protein sequence ID" value="CAD8108983.1"/>
    <property type="molecule type" value="Genomic_DNA"/>
</dbReference>
<sequence>MNTLIKSIVGKFSTVALHATLPFTGYKYDDIDSSRSYRLRSLLSEIWDNRIDEGFHMAYEQFIQALNEKDYKFISTIANANLERSLEKHNFQLLNLKNGTKDIIYSELTLSIGDKSQQCIKMSLFDCVNLNLYGNDHERSEIENVTFRIECYILSQLMLQPTPEPHLESIYHRVIFELKQTQVANSNPDLIKVLLFNSKKRIKYLRNHFIGKQYEWRIMEIDNLNL</sequence>
<reference evidence="1" key="1">
    <citation type="submission" date="2021-01" db="EMBL/GenBank/DDBJ databases">
        <authorList>
            <consortium name="Genoscope - CEA"/>
            <person name="William W."/>
        </authorList>
    </citation>
    <scope>NUCLEOTIDE SEQUENCE</scope>
</reference>
<keyword evidence="2" id="KW-1185">Reference proteome</keyword>
<proteinExistence type="predicted"/>
<name>A0A8S1Q2A5_PARPR</name>
<evidence type="ECO:0000313" key="2">
    <source>
        <dbReference type="Proteomes" id="UP000688137"/>
    </source>
</evidence>
<protein>
    <submittedName>
        <fullName evidence="1">Uncharacterized protein</fullName>
    </submittedName>
</protein>
<gene>
    <name evidence="1" type="ORF">PPRIM_AZ9-3.1.T1390026</name>
</gene>